<dbReference type="InterPro" id="IPR029060">
    <property type="entry name" value="PIN-like_dom_sf"/>
</dbReference>
<keyword evidence="4" id="KW-1185">Reference proteome</keyword>
<gene>
    <name evidence="3" type="ORF">EDE15_2307</name>
</gene>
<dbReference type="RefSeq" id="WP_125485351.1">
    <property type="nucleotide sequence ID" value="NZ_RSDW01000001.1"/>
</dbReference>
<dbReference type="EMBL" id="RSDW01000001">
    <property type="protein sequence ID" value="RSL16782.1"/>
    <property type="molecule type" value="Genomic_DNA"/>
</dbReference>
<dbReference type="SUPFAM" id="SSF88723">
    <property type="entry name" value="PIN domain-like"/>
    <property type="match status" value="1"/>
</dbReference>
<comment type="caution">
    <text evidence="3">The sequence shown here is derived from an EMBL/GenBank/DDBJ whole genome shotgun (WGS) entry which is preliminary data.</text>
</comment>
<name>A0A3R9NU03_9BACT</name>
<reference evidence="3 4" key="1">
    <citation type="submission" date="2018-12" db="EMBL/GenBank/DDBJ databases">
        <title>Sequencing of bacterial isolates from soil warming experiment in Harvard Forest, Massachusetts, USA.</title>
        <authorList>
            <person name="Deangelis K."/>
        </authorList>
    </citation>
    <scope>NUCLEOTIDE SEQUENCE [LARGE SCALE GENOMIC DNA]</scope>
    <source>
        <strain evidence="3 4">EB153</strain>
    </source>
</reference>
<dbReference type="InterPro" id="IPR002716">
    <property type="entry name" value="PIN_dom"/>
</dbReference>
<evidence type="ECO:0000256" key="1">
    <source>
        <dbReference type="ARBA" id="ARBA00022842"/>
    </source>
</evidence>
<dbReference type="Pfam" id="PF01850">
    <property type="entry name" value="PIN"/>
    <property type="match status" value="1"/>
</dbReference>
<dbReference type="PANTHER" id="PTHR35901">
    <property type="entry name" value="RIBONUCLEASE VAPC3"/>
    <property type="match status" value="1"/>
</dbReference>
<dbReference type="Proteomes" id="UP000269669">
    <property type="component" value="Unassembled WGS sequence"/>
</dbReference>
<feature type="domain" description="PIN" evidence="2">
    <location>
        <begin position="4"/>
        <end position="127"/>
    </location>
</feature>
<accession>A0A3R9NU03</accession>
<dbReference type="InterPro" id="IPR044153">
    <property type="entry name" value="PIN_Pae0151-like"/>
</dbReference>
<dbReference type="CDD" id="cd09873">
    <property type="entry name" value="PIN_Pae0151-like"/>
    <property type="match status" value="1"/>
</dbReference>
<protein>
    <submittedName>
        <fullName evidence="3">Putative nucleic acid-binding protein</fullName>
    </submittedName>
</protein>
<evidence type="ECO:0000313" key="3">
    <source>
        <dbReference type="EMBL" id="RSL16782.1"/>
    </source>
</evidence>
<organism evidence="3 4">
    <name type="scientific">Edaphobacter aggregans</name>
    <dbReference type="NCBI Taxonomy" id="570835"/>
    <lineage>
        <taxon>Bacteria</taxon>
        <taxon>Pseudomonadati</taxon>
        <taxon>Acidobacteriota</taxon>
        <taxon>Terriglobia</taxon>
        <taxon>Terriglobales</taxon>
        <taxon>Acidobacteriaceae</taxon>
        <taxon>Edaphobacter</taxon>
    </lineage>
</organism>
<dbReference type="AlphaFoldDB" id="A0A3R9NU03"/>
<dbReference type="OrthoDB" id="9798446at2"/>
<dbReference type="PANTHER" id="PTHR35901:SF1">
    <property type="entry name" value="EXONUCLEASE VAPC9"/>
    <property type="match status" value="1"/>
</dbReference>
<sequence>MAFVLDASAALPWCFSDEVSAFTESLLARASSGEELFVPAHWTTEVLSALIEGRRRNRISDIEIERFLIDLTSFHIVIEESYSVFRMREPRLLAEKHNLTAYDAAYLDLAKRHSLPLATLDQRLRQASAFEGFLLTD</sequence>
<proteinExistence type="predicted"/>
<keyword evidence="1" id="KW-0460">Magnesium</keyword>
<evidence type="ECO:0000313" key="4">
    <source>
        <dbReference type="Proteomes" id="UP000269669"/>
    </source>
</evidence>
<dbReference type="Gene3D" id="3.40.50.1010">
    <property type="entry name" value="5'-nuclease"/>
    <property type="match status" value="1"/>
</dbReference>
<dbReference type="InterPro" id="IPR051619">
    <property type="entry name" value="TypeII_TA_RNase_PINc/VapC"/>
</dbReference>
<evidence type="ECO:0000259" key="2">
    <source>
        <dbReference type="Pfam" id="PF01850"/>
    </source>
</evidence>